<sequence length="282" mass="31168">MSSIHKPSPSPGVDISSAVDAIFVGYILSTVLLGLNILQAWHYARRNTDGSLLRLLVTLIVCLDVSTTVTESVSIHTYLIDHYGNYISLLTLNSGALAEFLLTTINVFVVQLFFASRAYIALVAFLALGSRAFQLFKYRSVLELGVLPTETSFIVDQGLTTLADGITTFILLSNTAKDICDAKSIFQKIMNCVVARGPLVTVSGIAVLILYLQNTADLNWMPVHLMLSKLYTVTSLAMLNERETMTRNSPEWDEAPFEETMSPQTIWVHGTVNDSVQYGERY</sequence>
<reference evidence="3 4" key="1">
    <citation type="submission" date="2019-12" db="EMBL/GenBank/DDBJ databases">
        <authorList>
            <person name="Floudas D."/>
            <person name="Bentzer J."/>
            <person name="Ahren D."/>
            <person name="Johansson T."/>
            <person name="Persson P."/>
            <person name="Tunlid A."/>
        </authorList>
    </citation>
    <scope>NUCLEOTIDE SEQUENCE [LARGE SCALE GENOMIC DNA]</scope>
    <source>
        <strain evidence="3 4">CBS 102.39</strain>
    </source>
</reference>
<dbReference type="EMBL" id="JAACJL010000002">
    <property type="protein sequence ID" value="KAF4622021.1"/>
    <property type="molecule type" value="Genomic_DNA"/>
</dbReference>
<feature type="transmembrane region" description="Helical" evidence="1">
    <location>
        <begin position="218"/>
        <end position="239"/>
    </location>
</feature>
<keyword evidence="1" id="KW-1133">Transmembrane helix</keyword>
<accession>A0A8H4R3D1</accession>
<feature type="domain" description="DUF6534" evidence="2">
    <location>
        <begin position="162"/>
        <end position="243"/>
    </location>
</feature>
<evidence type="ECO:0000313" key="4">
    <source>
        <dbReference type="Proteomes" id="UP000521872"/>
    </source>
</evidence>
<keyword evidence="1" id="KW-0812">Transmembrane</keyword>
<dbReference type="AlphaFoldDB" id="A0A8H4R3D1"/>
<feature type="transmembrane region" description="Helical" evidence="1">
    <location>
        <begin position="100"/>
        <end position="129"/>
    </location>
</feature>
<comment type="caution">
    <text evidence="3">The sequence shown here is derived from an EMBL/GenBank/DDBJ whole genome shotgun (WGS) entry which is preliminary data.</text>
</comment>
<feature type="transmembrane region" description="Helical" evidence="1">
    <location>
        <begin position="193"/>
        <end position="212"/>
    </location>
</feature>
<evidence type="ECO:0000259" key="2">
    <source>
        <dbReference type="Pfam" id="PF20152"/>
    </source>
</evidence>
<dbReference type="PANTHER" id="PTHR40465:SF1">
    <property type="entry name" value="DUF6534 DOMAIN-CONTAINING PROTEIN"/>
    <property type="match status" value="1"/>
</dbReference>
<dbReference type="Pfam" id="PF20152">
    <property type="entry name" value="DUF6534"/>
    <property type="match status" value="1"/>
</dbReference>
<keyword evidence="4" id="KW-1185">Reference proteome</keyword>
<protein>
    <recommendedName>
        <fullName evidence="2">DUF6534 domain-containing protein</fullName>
    </recommendedName>
</protein>
<name>A0A8H4R3D1_9AGAR</name>
<organism evidence="3 4">
    <name type="scientific">Agrocybe pediades</name>
    <dbReference type="NCBI Taxonomy" id="84607"/>
    <lineage>
        <taxon>Eukaryota</taxon>
        <taxon>Fungi</taxon>
        <taxon>Dikarya</taxon>
        <taxon>Basidiomycota</taxon>
        <taxon>Agaricomycotina</taxon>
        <taxon>Agaricomycetes</taxon>
        <taxon>Agaricomycetidae</taxon>
        <taxon>Agaricales</taxon>
        <taxon>Agaricineae</taxon>
        <taxon>Strophariaceae</taxon>
        <taxon>Agrocybe</taxon>
    </lineage>
</organism>
<dbReference type="PANTHER" id="PTHR40465">
    <property type="entry name" value="CHROMOSOME 1, WHOLE GENOME SHOTGUN SEQUENCE"/>
    <property type="match status" value="1"/>
</dbReference>
<feature type="transmembrane region" description="Helical" evidence="1">
    <location>
        <begin position="21"/>
        <end position="43"/>
    </location>
</feature>
<dbReference type="Proteomes" id="UP000521872">
    <property type="component" value="Unassembled WGS sequence"/>
</dbReference>
<dbReference type="InterPro" id="IPR045339">
    <property type="entry name" value="DUF6534"/>
</dbReference>
<feature type="transmembrane region" description="Helical" evidence="1">
    <location>
        <begin position="55"/>
        <end position="80"/>
    </location>
</feature>
<evidence type="ECO:0000256" key="1">
    <source>
        <dbReference type="SAM" id="Phobius"/>
    </source>
</evidence>
<evidence type="ECO:0000313" key="3">
    <source>
        <dbReference type="EMBL" id="KAF4622021.1"/>
    </source>
</evidence>
<proteinExistence type="predicted"/>
<keyword evidence="1" id="KW-0472">Membrane</keyword>
<gene>
    <name evidence="3" type="ORF">D9613_009547</name>
</gene>